<dbReference type="EMBL" id="NWSV01000019">
    <property type="protein sequence ID" value="PDT01796.1"/>
    <property type="molecule type" value="Genomic_DNA"/>
</dbReference>
<comment type="caution">
    <text evidence="1">The sequence shown here is derived from an EMBL/GenBank/DDBJ whole genome shotgun (WGS) entry which is preliminary data.</text>
</comment>
<accession>A0A2A6J6M6</accession>
<sequence length="66" mass="6931">MNAALSCTNRIVGDGGTVTACEILIFGRRSGPQVSPSPLWGGVGEGSFFRLISPNRLGLVDLTPRD</sequence>
<name>A0A2A6J6M6_9HYPH</name>
<proteinExistence type="predicted"/>
<evidence type="ECO:0000313" key="2">
    <source>
        <dbReference type="Proteomes" id="UP000220768"/>
    </source>
</evidence>
<gene>
    <name evidence="1" type="ORF">CO666_23145</name>
</gene>
<protein>
    <submittedName>
        <fullName evidence="1">Uncharacterized protein</fullName>
    </submittedName>
</protein>
<organism evidence="1 2">
    <name type="scientific">Rhizobium chutanense</name>
    <dbReference type="NCBI Taxonomy" id="2035448"/>
    <lineage>
        <taxon>Bacteria</taxon>
        <taxon>Pseudomonadati</taxon>
        <taxon>Pseudomonadota</taxon>
        <taxon>Alphaproteobacteria</taxon>
        <taxon>Hyphomicrobiales</taxon>
        <taxon>Rhizobiaceae</taxon>
        <taxon>Rhizobium/Agrobacterium group</taxon>
        <taxon>Rhizobium</taxon>
    </lineage>
</organism>
<dbReference type="AlphaFoldDB" id="A0A2A6J6M6"/>
<dbReference type="Proteomes" id="UP000220768">
    <property type="component" value="Unassembled WGS sequence"/>
</dbReference>
<reference evidence="1 2" key="1">
    <citation type="submission" date="2017-09" db="EMBL/GenBank/DDBJ databases">
        <title>Comparative genomics of rhizobia isolated from Phaseolus vulgaris in China.</title>
        <authorList>
            <person name="Tong W."/>
        </authorList>
    </citation>
    <scope>NUCLEOTIDE SEQUENCE [LARGE SCALE GENOMIC DNA]</scope>
    <source>
        <strain evidence="1 2">C5</strain>
    </source>
</reference>
<keyword evidence="2" id="KW-1185">Reference proteome</keyword>
<evidence type="ECO:0000313" key="1">
    <source>
        <dbReference type="EMBL" id="PDT01796.1"/>
    </source>
</evidence>